<name>A0A392S7Y4_9FABA</name>
<feature type="chain" id="PRO_5017340327" description="Secreted protein" evidence="1">
    <location>
        <begin position="22"/>
        <end position="65"/>
    </location>
</feature>
<accession>A0A392S7Y4</accession>
<dbReference type="EMBL" id="LXQA010332348">
    <property type="protein sequence ID" value="MCI44562.1"/>
    <property type="molecule type" value="Genomic_DNA"/>
</dbReference>
<evidence type="ECO:0000313" key="3">
    <source>
        <dbReference type="Proteomes" id="UP000265520"/>
    </source>
</evidence>
<evidence type="ECO:0008006" key="4">
    <source>
        <dbReference type="Google" id="ProtNLM"/>
    </source>
</evidence>
<dbReference type="Proteomes" id="UP000265520">
    <property type="component" value="Unassembled WGS sequence"/>
</dbReference>
<protein>
    <recommendedName>
        <fullName evidence="4">Secreted protein</fullName>
    </recommendedName>
</protein>
<dbReference type="AlphaFoldDB" id="A0A392S7Y4"/>
<proteinExistence type="predicted"/>
<organism evidence="2 3">
    <name type="scientific">Trifolium medium</name>
    <dbReference type="NCBI Taxonomy" id="97028"/>
    <lineage>
        <taxon>Eukaryota</taxon>
        <taxon>Viridiplantae</taxon>
        <taxon>Streptophyta</taxon>
        <taxon>Embryophyta</taxon>
        <taxon>Tracheophyta</taxon>
        <taxon>Spermatophyta</taxon>
        <taxon>Magnoliopsida</taxon>
        <taxon>eudicotyledons</taxon>
        <taxon>Gunneridae</taxon>
        <taxon>Pentapetalae</taxon>
        <taxon>rosids</taxon>
        <taxon>fabids</taxon>
        <taxon>Fabales</taxon>
        <taxon>Fabaceae</taxon>
        <taxon>Papilionoideae</taxon>
        <taxon>50 kb inversion clade</taxon>
        <taxon>NPAAA clade</taxon>
        <taxon>Hologalegina</taxon>
        <taxon>IRL clade</taxon>
        <taxon>Trifolieae</taxon>
        <taxon>Trifolium</taxon>
    </lineage>
</organism>
<sequence>VAVVVALRSSLPTCFVLTVVATAFDVQHAPQAAPSFSSFAAPLGPSFVSHGSDFRLAPVPQQSTL</sequence>
<evidence type="ECO:0000313" key="2">
    <source>
        <dbReference type="EMBL" id="MCI44562.1"/>
    </source>
</evidence>
<feature type="signal peptide" evidence="1">
    <location>
        <begin position="1"/>
        <end position="21"/>
    </location>
</feature>
<keyword evidence="1" id="KW-0732">Signal</keyword>
<feature type="non-terminal residue" evidence="2">
    <location>
        <position position="1"/>
    </location>
</feature>
<reference evidence="2 3" key="1">
    <citation type="journal article" date="2018" name="Front. Plant Sci.">
        <title>Red Clover (Trifolium pratense) and Zigzag Clover (T. medium) - A Picture of Genomic Similarities and Differences.</title>
        <authorList>
            <person name="Dluhosova J."/>
            <person name="Istvanek J."/>
            <person name="Nedelnik J."/>
            <person name="Repkova J."/>
        </authorList>
    </citation>
    <scope>NUCLEOTIDE SEQUENCE [LARGE SCALE GENOMIC DNA]</scope>
    <source>
        <strain evidence="3">cv. 10/8</strain>
        <tissue evidence="2">Leaf</tissue>
    </source>
</reference>
<evidence type="ECO:0000256" key="1">
    <source>
        <dbReference type="SAM" id="SignalP"/>
    </source>
</evidence>
<keyword evidence="3" id="KW-1185">Reference proteome</keyword>
<comment type="caution">
    <text evidence="2">The sequence shown here is derived from an EMBL/GenBank/DDBJ whole genome shotgun (WGS) entry which is preliminary data.</text>
</comment>